<dbReference type="KEGG" id="hir:HETIRDRAFT_163993"/>
<dbReference type="HOGENOM" id="CLU_2413523_0_0_1"/>
<gene>
    <name evidence="1" type="ORF">HETIRDRAFT_163993</name>
</gene>
<reference evidence="1 2" key="1">
    <citation type="journal article" date="2012" name="New Phytol.">
        <title>Insight into trade-off between wood decay and parasitism from the genome of a fungal forest pathogen.</title>
        <authorList>
            <person name="Olson A."/>
            <person name="Aerts A."/>
            <person name="Asiegbu F."/>
            <person name="Belbahri L."/>
            <person name="Bouzid O."/>
            <person name="Broberg A."/>
            <person name="Canback B."/>
            <person name="Coutinho P.M."/>
            <person name="Cullen D."/>
            <person name="Dalman K."/>
            <person name="Deflorio G."/>
            <person name="van Diepen L.T."/>
            <person name="Dunand C."/>
            <person name="Duplessis S."/>
            <person name="Durling M."/>
            <person name="Gonthier P."/>
            <person name="Grimwood J."/>
            <person name="Fossdal C.G."/>
            <person name="Hansson D."/>
            <person name="Henrissat B."/>
            <person name="Hietala A."/>
            <person name="Himmelstrand K."/>
            <person name="Hoffmeister D."/>
            <person name="Hogberg N."/>
            <person name="James T.Y."/>
            <person name="Karlsson M."/>
            <person name="Kohler A."/>
            <person name="Kues U."/>
            <person name="Lee Y.H."/>
            <person name="Lin Y.C."/>
            <person name="Lind M."/>
            <person name="Lindquist E."/>
            <person name="Lombard V."/>
            <person name="Lucas S."/>
            <person name="Lunden K."/>
            <person name="Morin E."/>
            <person name="Murat C."/>
            <person name="Park J."/>
            <person name="Raffaello T."/>
            <person name="Rouze P."/>
            <person name="Salamov A."/>
            <person name="Schmutz J."/>
            <person name="Solheim H."/>
            <person name="Stahlberg J."/>
            <person name="Velez H."/>
            <person name="de Vries R.P."/>
            <person name="Wiebenga A."/>
            <person name="Woodward S."/>
            <person name="Yakovlev I."/>
            <person name="Garbelotto M."/>
            <person name="Martin F."/>
            <person name="Grigoriev I.V."/>
            <person name="Stenlid J."/>
        </authorList>
    </citation>
    <scope>NUCLEOTIDE SEQUENCE [LARGE SCALE GENOMIC DNA]</scope>
    <source>
        <strain evidence="1 2">TC 32-1</strain>
    </source>
</reference>
<keyword evidence="2" id="KW-1185">Reference proteome</keyword>
<name>W4JX28_HETIT</name>
<accession>W4JX28</accession>
<sequence length="92" mass="10020">MAVPTNAPLHELNLSGSSSIHAARARPYISMPFLRNSVTARPCPCQPCVFILSSKSTTLDDRVARRTVTDSRSVTSRGSSFSGFTSYLLCLR</sequence>
<dbReference type="InParanoid" id="W4JX28"/>
<evidence type="ECO:0000313" key="2">
    <source>
        <dbReference type="Proteomes" id="UP000030671"/>
    </source>
</evidence>
<dbReference type="EMBL" id="KI925462">
    <property type="protein sequence ID" value="ETW78014.1"/>
    <property type="molecule type" value="Genomic_DNA"/>
</dbReference>
<protein>
    <submittedName>
        <fullName evidence="1">Uncharacterized protein</fullName>
    </submittedName>
</protein>
<proteinExistence type="predicted"/>
<dbReference type="RefSeq" id="XP_009550019.1">
    <property type="nucleotide sequence ID" value="XM_009551724.1"/>
</dbReference>
<dbReference type="AlphaFoldDB" id="W4JX28"/>
<organism evidence="1 2">
    <name type="scientific">Heterobasidion irregulare (strain TC 32-1)</name>
    <dbReference type="NCBI Taxonomy" id="747525"/>
    <lineage>
        <taxon>Eukaryota</taxon>
        <taxon>Fungi</taxon>
        <taxon>Dikarya</taxon>
        <taxon>Basidiomycota</taxon>
        <taxon>Agaricomycotina</taxon>
        <taxon>Agaricomycetes</taxon>
        <taxon>Russulales</taxon>
        <taxon>Bondarzewiaceae</taxon>
        <taxon>Heterobasidion</taxon>
        <taxon>Heterobasidion annosum species complex</taxon>
    </lineage>
</organism>
<evidence type="ECO:0000313" key="1">
    <source>
        <dbReference type="EMBL" id="ETW78014.1"/>
    </source>
</evidence>
<dbReference type="GeneID" id="20667882"/>
<dbReference type="Proteomes" id="UP000030671">
    <property type="component" value="Unassembled WGS sequence"/>
</dbReference>